<comment type="caution">
    <text evidence="1">The sequence shown here is derived from an EMBL/GenBank/DDBJ whole genome shotgun (WGS) entry which is preliminary data.</text>
</comment>
<name>A0A9E2NZA5_9SPIR</name>
<evidence type="ECO:0000313" key="1">
    <source>
        <dbReference type="EMBL" id="MBU3850427.1"/>
    </source>
</evidence>
<sequence length="56" mass="6336">MILDDLFDCDSVMEKIGDAFEEISDKIDDFCTGIEEFSDSLGSYKTNNYGDLPEDE</sequence>
<gene>
    <name evidence="1" type="ORF">IAA16_07680</name>
</gene>
<reference evidence="1" key="2">
    <citation type="submission" date="2021-04" db="EMBL/GenBank/DDBJ databases">
        <authorList>
            <person name="Gilroy R."/>
        </authorList>
    </citation>
    <scope>NUCLEOTIDE SEQUENCE</scope>
    <source>
        <strain evidence="1">Gambia15-2214</strain>
    </source>
</reference>
<dbReference type="Proteomes" id="UP000823914">
    <property type="component" value="Unassembled WGS sequence"/>
</dbReference>
<dbReference type="EMBL" id="JAHLFV010000181">
    <property type="protein sequence ID" value="MBU3850427.1"/>
    <property type="molecule type" value="Genomic_DNA"/>
</dbReference>
<protein>
    <submittedName>
        <fullName evidence="1">Uncharacterized protein</fullName>
    </submittedName>
</protein>
<organism evidence="1 2">
    <name type="scientific">Candidatus Treponema excrementipullorum</name>
    <dbReference type="NCBI Taxonomy" id="2838768"/>
    <lineage>
        <taxon>Bacteria</taxon>
        <taxon>Pseudomonadati</taxon>
        <taxon>Spirochaetota</taxon>
        <taxon>Spirochaetia</taxon>
        <taxon>Spirochaetales</taxon>
        <taxon>Treponemataceae</taxon>
        <taxon>Treponema</taxon>
    </lineage>
</organism>
<evidence type="ECO:0000313" key="2">
    <source>
        <dbReference type="Proteomes" id="UP000823914"/>
    </source>
</evidence>
<reference evidence="1" key="1">
    <citation type="journal article" date="2021" name="PeerJ">
        <title>Extensive microbial diversity within the chicken gut microbiome revealed by metagenomics and culture.</title>
        <authorList>
            <person name="Gilroy R."/>
            <person name="Ravi A."/>
            <person name="Getino M."/>
            <person name="Pursley I."/>
            <person name="Horton D.L."/>
            <person name="Alikhan N.F."/>
            <person name="Baker D."/>
            <person name="Gharbi K."/>
            <person name="Hall N."/>
            <person name="Watson M."/>
            <person name="Adriaenssens E.M."/>
            <person name="Foster-Nyarko E."/>
            <person name="Jarju S."/>
            <person name="Secka A."/>
            <person name="Antonio M."/>
            <person name="Oren A."/>
            <person name="Chaudhuri R.R."/>
            <person name="La Ragione R."/>
            <person name="Hildebrand F."/>
            <person name="Pallen M.J."/>
        </authorList>
    </citation>
    <scope>NUCLEOTIDE SEQUENCE</scope>
    <source>
        <strain evidence="1">Gambia15-2214</strain>
    </source>
</reference>
<accession>A0A9E2NZA5</accession>
<dbReference type="AlphaFoldDB" id="A0A9E2NZA5"/>
<proteinExistence type="predicted"/>